<protein>
    <recommendedName>
        <fullName evidence="13">Very-long-chain 3-oxoacyl-CoA synthase</fullName>
    </recommendedName>
</protein>
<evidence type="ECO:0000313" key="11">
    <source>
        <dbReference type="EMBL" id="KAG5667872.1"/>
    </source>
</evidence>
<evidence type="ECO:0000256" key="4">
    <source>
        <dbReference type="ARBA" id="ARBA00022692"/>
    </source>
</evidence>
<evidence type="ECO:0000256" key="6">
    <source>
        <dbReference type="ARBA" id="ARBA00022989"/>
    </source>
</evidence>
<keyword evidence="7" id="KW-0443">Lipid metabolism</keyword>
<feature type="transmembrane region" description="Helical" evidence="10">
    <location>
        <begin position="59"/>
        <end position="83"/>
    </location>
</feature>
<evidence type="ECO:0000256" key="5">
    <source>
        <dbReference type="ARBA" id="ARBA00022832"/>
    </source>
</evidence>
<sequence>MLRPNILCAKVQQDFDGPHYYAALSIYIWLCFKISEMIETFLMIIIYGRAPLFQYIHHCLHPFVLVIGIHFSVGFTTGTWGMINNIEHCILYFLFALRNFSDKFKKSSNLWFKKFHLIISIGSLIVALTIFILMENGPNCDPFAIKLYTIICVFIFLCFSIGCRWGYISQDDAFGRTGFVIFINSGLKNLLKKSDNLISQKL</sequence>
<dbReference type="Pfam" id="PF01151">
    <property type="entry name" value="ELO"/>
    <property type="match status" value="1"/>
</dbReference>
<evidence type="ECO:0000256" key="9">
    <source>
        <dbReference type="ARBA" id="ARBA00023160"/>
    </source>
</evidence>
<dbReference type="GO" id="GO:0016020">
    <property type="term" value="C:membrane"/>
    <property type="evidence" value="ECO:0007669"/>
    <property type="project" value="UniProtKB-SubCell"/>
</dbReference>
<proteinExistence type="predicted"/>
<dbReference type="AlphaFoldDB" id="A0A9J6BE41"/>
<dbReference type="GO" id="GO:0006633">
    <property type="term" value="P:fatty acid biosynthetic process"/>
    <property type="evidence" value="ECO:0007669"/>
    <property type="project" value="UniProtKB-KW"/>
</dbReference>
<evidence type="ECO:0000256" key="1">
    <source>
        <dbReference type="ARBA" id="ARBA00004141"/>
    </source>
</evidence>
<keyword evidence="2" id="KW-0444">Lipid biosynthesis</keyword>
<dbReference type="Proteomes" id="UP001107558">
    <property type="component" value="Chromosome 4"/>
</dbReference>
<keyword evidence="6 10" id="KW-1133">Transmembrane helix</keyword>
<reference evidence="11" key="1">
    <citation type="submission" date="2021-03" db="EMBL/GenBank/DDBJ databases">
        <title>Chromosome level genome of the anhydrobiotic midge Polypedilum vanderplanki.</title>
        <authorList>
            <person name="Yoshida Y."/>
            <person name="Kikawada T."/>
            <person name="Gusev O."/>
        </authorList>
    </citation>
    <scope>NUCLEOTIDE SEQUENCE</scope>
    <source>
        <strain evidence="11">NIAS01</strain>
        <tissue evidence="11">Whole body or cell culture</tissue>
    </source>
</reference>
<feature type="transmembrane region" description="Helical" evidence="10">
    <location>
        <begin position="145"/>
        <end position="167"/>
    </location>
</feature>
<keyword evidence="3" id="KW-0808">Transferase</keyword>
<keyword evidence="8 10" id="KW-0472">Membrane</keyword>
<accession>A0A9J6BE41</accession>
<evidence type="ECO:0000256" key="7">
    <source>
        <dbReference type="ARBA" id="ARBA00023098"/>
    </source>
</evidence>
<evidence type="ECO:0000256" key="8">
    <source>
        <dbReference type="ARBA" id="ARBA00023136"/>
    </source>
</evidence>
<evidence type="ECO:0000256" key="10">
    <source>
        <dbReference type="SAM" id="Phobius"/>
    </source>
</evidence>
<evidence type="ECO:0000256" key="2">
    <source>
        <dbReference type="ARBA" id="ARBA00022516"/>
    </source>
</evidence>
<dbReference type="GO" id="GO:0009922">
    <property type="term" value="F:fatty acid elongase activity"/>
    <property type="evidence" value="ECO:0007669"/>
    <property type="project" value="InterPro"/>
</dbReference>
<keyword evidence="5" id="KW-0276">Fatty acid metabolism</keyword>
<name>A0A9J6BE41_POLVA</name>
<keyword evidence="12" id="KW-1185">Reference proteome</keyword>
<dbReference type="EMBL" id="JADBJN010000004">
    <property type="protein sequence ID" value="KAG5667872.1"/>
    <property type="molecule type" value="Genomic_DNA"/>
</dbReference>
<feature type="transmembrane region" description="Helical" evidence="10">
    <location>
        <begin position="20"/>
        <end position="47"/>
    </location>
</feature>
<evidence type="ECO:0008006" key="13">
    <source>
        <dbReference type="Google" id="ProtNLM"/>
    </source>
</evidence>
<evidence type="ECO:0000313" key="12">
    <source>
        <dbReference type="Proteomes" id="UP001107558"/>
    </source>
</evidence>
<dbReference type="InterPro" id="IPR002076">
    <property type="entry name" value="ELO_fam"/>
</dbReference>
<feature type="transmembrane region" description="Helical" evidence="10">
    <location>
        <begin position="115"/>
        <end position="133"/>
    </location>
</feature>
<comment type="subcellular location">
    <subcellularLocation>
        <location evidence="1">Membrane</location>
        <topology evidence="1">Multi-pass membrane protein</topology>
    </subcellularLocation>
</comment>
<keyword evidence="9" id="KW-0275">Fatty acid biosynthesis</keyword>
<gene>
    <name evidence="11" type="ORF">PVAND_015839</name>
</gene>
<organism evidence="11 12">
    <name type="scientific">Polypedilum vanderplanki</name>
    <name type="common">Sleeping chironomid midge</name>
    <dbReference type="NCBI Taxonomy" id="319348"/>
    <lineage>
        <taxon>Eukaryota</taxon>
        <taxon>Metazoa</taxon>
        <taxon>Ecdysozoa</taxon>
        <taxon>Arthropoda</taxon>
        <taxon>Hexapoda</taxon>
        <taxon>Insecta</taxon>
        <taxon>Pterygota</taxon>
        <taxon>Neoptera</taxon>
        <taxon>Endopterygota</taxon>
        <taxon>Diptera</taxon>
        <taxon>Nematocera</taxon>
        <taxon>Chironomoidea</taxon>
        <taxon>Chironomidae</taxon>
        <taxon>Chironominae</taxon>
        <taxon>Polypedilum</taxon>
        <taxon>Polypedilum</taxon>
    </lineage>
</organism>
<keyword evidence="4 10" id="KW-0812">Transmembrane</keyword>
<comment type="caution">
    <text evidence="11">The sequence shown here is derived from an EMBL/GenBank/DDBJ whole genome shotgun (WGS) entry which is preliminary data.</text>
</comment>
<evidence type="ECO:0000256" key="3">
    <source>
        <dbReference type="ARBA" id="ARBA00022679"/>
    </source>
</evidence>